<keyword evidence="3" id="KW-1185">Reference proteome</keyword>
<organism evidence="2 3">
    <name type="scientific">Legionella busanensis</name>
    <dbReference type="NCBI Taxonomy" id="190655"/>
    <lineage>
        <taxon>Bacteria</taxon>
        <taxon>Pseudomonadati</taxon>
        <taxon>Pseudomonadota</taxon>
        <taxon>Gammaproteobacteria</taxon>
        <taxon>Legionellales</taxon>
        <taxon>Legionellaceae</taxon>
        <taxon>Legionella</taxon>
    </lineage>
</organism>
<dbReference type="Gene3D" id="3.30.420.40">
    <property type="match status" value="1"/>
</dbReference>
<dbReference type="AlphaFoldDB" id="A0A378JID4"/>
<dbReference type="GO" id="GO:0017110">
    <property type="term" value="F:nucleoside diphosphate phosphatase activity"/>
    <property type="evidence" value="ECO:0007669"/>
    <property type="project" value="TreeGrafter"/>
</dbReference>
<dbReference type="Gene3D" id="3.30.420.150">
    <property type="entry name" value="Exopolyphosphatase. Domain 2"/>
    <property type="match status" value="1"/>
</dbReference>
<evidence type="ECO:0000313" key="3">
    <source>
        <dbReference type="Proteomes" id="UP000254794"/>
    </source>
</evidence>
<proteinExistence type="predicted"/>
<keyword evidence="1 2" id="KW-0378">Hydrolase</keyword>
<evidence type="ECO:0000313" key="2">
    <source>
        <dbReference type="EMBL" id="STX50904.1"/>
    </source>
</evidence>
<dbReference type="Pfam" id="PF01150">
    <property type="entry name" value="GDA1_CD39"/>
    <property type="match status" value="1"/>
</dbReference>
<dbReference type="PANTHER" id="PTHR11782">
    <property type="entry name" value="ADENOSINE/GUANOSINE DIPHOSPHATASE"/>
    <property type="match status" value="1"/>
</dbReference>
<dbReference type="Proteomes" id="UP000254794">
    <property type="component" value="Unassembled WGS sequence"/>
</dbReference>
<protein>
    <submittedName>
        <fullName evidence="2">Ectonucleoside triphosphate diphosphohydrolase I</fullName>
    </submittedName>
</protein>
<name>A0A378JID4_9GAMM</name>
<sequence length="398" mass="44122">MRIMYYTRTKALGALLMRLSVTLCLSSLLYTSVLFAVSPNGCEQQKCVVVIDAGSTGSRLHLYSYDLDATNSPVKITERYTKKIKPGFANIEPNAATVDAYLTTLFSGTPGQAYPVYFYATAGMRLLPQAKQQQLYSLVDSWFQSNANWQLAAAKTISGNDEGLYGWLALNYRLNKLANTDAKPAGYMDMGGASVEIAFPVTQDQVTDTKDIKNIDLYGQHFKVFVHSFLGLGQTEVTHQFLDTNSCFIKDYELPSGELAQGDAYQCESEVSALMNSVHHVNKAIQPILSLSSVKDWYVGGGLEELAKSAPFNFADNHFSSQELLEQGNSLVCQQAWPDFSAQYSNNDYLYGYCLFPAYYYALIVEGYGIQPGQALNYLPPEQNVDWSLGVVLEQKTS</sequence>
<dbReference type="GO" id="GO:0009134">
    <property type="term" value="P:nucleoside diphosphate catabolic process"/>
    <property type="evidence" value="ECO:0007669"/>
    <property type="project" value="TreeGrafter"/>
</dbReference>
<gene>
    <name evidence="2" type="ORF">NCTC13316_00992</name>
</gene>
<dbReference type="PROSITE" id="PS01238">
    <property type="entry name" value="GDA1_CD39_NTPASE"/>
    <property type="match status" value="1"/>
</dbReference>
<dbReference type="GO" id="GO:0016020">
    <property type="term" value="C:membrane"/>
    <property type="evidence" value="ECO:0007669"/>
    <property type="project" value="TreeGrafter"/>
</dbReference>
<reference evidence="2 3" key="1">
    <citation type="submission" date="2018-06" db="EMBL/GenBank/DDBJ databases">
        <authorList>
            <consortium name="Pathogen Informatics"/>
            <person name="Doyle S."/>
        </authorList>
    </citation>
    <scope>NUCLEOTIDE SEQUENCE [LARGE SCALE GENOMIC DNA]</scope>
    <source>
        <strain evidence="2 3">NCTC13316</strain>
    </source>
</reference>
<evidence type="ECO:0000256" key="1">
    <source>
        <dbReference type="ARBA" id="ARBA00022801"/>
    </source>
</evidence>
<dbReference type="PANTHER" id="PTHR11782:SF83">
    <property type="entry name" value="GUANOSINE-DIPHOSPHATASE"/>
    <property type="match status" value="1"/>
</dbReference>
<dbReference type="EMBL" id="UGOD01000001">
    <property type="protein sequence ID" value="STX50904.1"/>
    <property type="molecule type" value="Genomic_DNA"/>
</dbReference>
<dbReference type="InterPro" id="IPR000407">
    <property type="entry name" value="GDA1_CD39_NTPase"/>
</dbReference>
<accession>A0A378JID4</accession>